<dbReference type="PATRIC" id="fig|448.7.peg.1224"/>
<dbReference type="GO" id="GO:0009252">
    <property type="term" value="P:peptidoglycan biosynthetic process"/>
    <property type="evidence" value="ECO:0007669"/>
    <property type="project" value="UniProtKB-UniRule"/>
</dbReference>
<feature type="transmembrane region" description="Helical" evidence="11">
    <location>
        <begin position="307"/>
        <end position="334"/>
    </location>
</feature>
<comment type="similarity">
    <text evidence="11">Belongs to the SEDS family. MrdB/RodA subfamily.</text>
</comment>
<feature type="transmembrane region" description="Helical" evidence="11">
    <location>
        <begin position="143"/>
        <end position="158"/>
    </location>
</feature>
<evidence type="ECO:0000313" key="12">
    <source>
        <dbReference type="EMBL" id="KTC98116.1"/>
    </source>
</evidence>
<comment type="subcellular location">
    <subcellularLocation>
        <location evidence="11">Cell inner membrane</location>
        <topology evidence="11">Multi-pass membrane protein</topology>
    </subcellularLocation>
    <subcellularLocation>
        <location evidence="1">Membrane</location>
        <topology evidence="1">Multi-pass membrane protein</topology>
    </subcellularLocation>
</comment>
<dbReference type="Proteomes" id="UP000054773">
    <property type="component" value="Unassembled WGS sequence"/>
</dbReference>
<evidence type="ECO:0000256" key="5">
    <source>
        <dbReference type="ARBA" id="ARBA00022692"/>
    </source>
</evidence>
<dbReference type="GO" id="GO:0032153">
    <property type="term" value="C:cell division site"/>
    <property type="evidence" value="ECO:0007669"/>
    <property type="project" value="TreeGrafter"/>
</dbReference>
<evidence type="ECO:0000313" key="13">
    <source>
        <dbReference type="Proteomes" id="UP000054773"/>
    </source>
</evidence>
<feature type="transmembrane region" description="Helical" evidence="11">
    <location>
        <begin position="340"/>
        <end position="361"/>
    </location>
</feature>
<keyword evidence="13" id="KW-1185">Reference proteome</keyword>
<name>A0A0W0TR36_LEGER</name>
<organism evidence="12 13">
    <name type="scientific">Legionella erythra</name>
    <dbReference type="NCBI Taxonomy" id="448"/>
    <lineage>
        <taxon>Bacteria</taxon>
        <taxon>Pseudomonadati</taxon>
        <taxon>Pseudomonadota</taxon>
        <taxon>Gammaproteobacteria</taxon>
        <taxon>Legionellales</taxon>
        <taxon>Legionellaceae</taxon>
        <taxon>Legionella</taxon>
    </lineage>
</organism>
<dbReference type="OrthoDB" id="9768187at2"/>
<dbReference type="GO" id="GO:0008360">
    <property type="term" value="P:regulation of cell shape"/>
    <property type="evidence" value="ECO:0007669"/>
    <property type="project" value="UniProtKB-KW"/>
</dbReference>
<comment type="pathway">
    <text evidence="11">Cell wall biogenesis; peptidoglycan biosynthesis.</text>
</comment>
<proteinExistence type="inferred from homology"/>
<dbReference type="PROSITE" id="PS00428">
    <property type="entry name" value="FTSW_RODA_SPOVE"/>
    <property type="match status" value="1"/>
</dbReference>
<gene>
    <name evidence="11 12" type="primary">rodA</name>
    <name evidence="11" type="synonym">mrdB</name>
    <name evidence="12" type="ORF">Lery_1170</name>
</gene>
<reference evidence="12 13" key="1">
    <citation type="submission" date="2015-11" db="EMBL/GenBank/DDBJ databases">
        <title>Genomic analysis of 38 Legionella species identifies large and diverse effector repertoires.</title>
        <authorList>
            <person name="Burstein D."/>
            <person name="Amaro F."/>
            <person name="Zusman T."/>
            <person name="Lifshitz Z."/>
            <person name="Cohen O."/>
            <person name="Gilbert J.A."/>
            <person name="Pupko T."/>
            <person name="Shuman H.A."/>
            <person name="Segal G."/>
        </authorList>
    </citation>
    <scope>NUCLEOTIDE SEQUENCE [LARGE SCALE GENOMIC DNA]</scope>
    <source>
        <strain evidence="12 13">SE-32A-C8</strain>
    </source>
</reference>
<dbReference type="EC" id="2.4.99.28" evidence="11"/>
<evidence type="ECO:0000256" key="1">
    <source>
        <dbReference type="ARBA" id="ARBA00004141"/>
    </source>
</evidence>
<dbReference type="InterPro" id="IPR018365">
    <property type="entry name" value="Cell_cycle_FtsW-rel_CS"/>
</dbReference>
<comment type="catalytic activity">
    <reaction evidence="11">
        <text>[GlcNAc-(1-&gt;4)-Mur2Ac(oyl-L-Ala-gamma-D-Glu-L-Lys-D-Ala-D-Ala)](n)-di-trans,octa-cis-undecaprenyl diphosphate + beta-D-GlcNAc-(1-&gt;4)-Mur2Ac(oyl-L-Ala-gamma-D-Glu-L-Lys-D-Ala-D-Ala)-di-trans,octa-cis-undecaprenyl diphosphate = [GlcNAc-(1-&gt;4)-Mur2Ac(oyl-L-Ala-gamma-D-Glu-L-Lys-D-Ala-D-Ala)](n+1)-di-trans,octa-cis-undecaprenyl diphosphate + di-trans,octa-cis-undecaprenyl diphosphate + H(+)</text>
        <dbReference type="Rhea" id="RHEA:23708"/>
        <dbReference type="Rhea" id="RHEA-COMP:9602"/>
        <dbReference type="Rhea" id="RHEA-COMP:9603"/>
        <dbReference type="ChEBI" id="CHEBI:15378"/>
        <dbReference type="ChEBI" id="CHEBI:58405"/>
        <dbReference type="ChEBI" id="CHEBI:60033"/>
        <dbReference type="ChEBI" id="CHEBI:78435"/>
        <dbReference type="EC" id="2.4.99.28"/>
    </reaction>
</comment>
<dbReference type="GO" id="GO:0008955">
    <property type="term" value="F:peptidoglycan glycosyltransferase activity"/>
    <property type="evidence" value="ECO:0007669"/>
    <property type="project" value="UniProtKB-UniRule"/>
</dbReference>
<dbReference type="HAMAP" id="MF_02079">
    <property type="entry name" value="PGT_RodA"/>
    <property type="match status" value="1"/>
</dbReference>
<feature type="transmembrane region" description="Helical" evidence="11">
    <location>
        <begin position="274"/>
        <end position="295"/>
    </location>
</feature>
<keyword evidence="7 11" id="KW-0573">Peptidoglycan synthesis</keyword>
<dbReference type="GO" id="GO:0005886">
    <property type="term" value="C:plasma membrane"/>
    <property type="evidence" value="ECO:0007669"/>
    <property type="project" value="UniProtKB-SubCell"/>
</dbReference>
<sequence length="372" mass="40758">MNQRQARPVYRFTSKAIHVDLPLLGLLLGVIAFGMLILYSASNQNLGMVLRQLMRLSFAIGIMMVFAMVPPHKYKIWTPWIYSVGLALLLAVMVIGKIGKGAQRWLDLGVFRFQPSEIMKLAVPMMAAWFFDRKPIPIDTKNLLIAAVIIFVPALLIAKQPDLGTAIMVVFAGLSVIFMAGISFRILLVLLVLAGLSAPLLWHVMHDYQRQRIYTLLNPEQDPLGSGYHIIQSKIAIGSGGAFGKGWLAGSQSHLNFLPEHATDFIFAVSGEEFGFVGSMLLILLFILVSLRGLYIARQAQTSFTRLLAASLAMTFFLSAFVNIGMVTGILPVVGIPLPLVSYGGTAMVTFLASFGILMSISSHRILFTALS</sequence>
<dbReference type="NCBIfam" id="TIGR02210">
    <property type="entry name" value="rodA_shape"/>
    <property type="match status" value="1"/>
</dbReference>
<comment type="caution">
    <text evidence="12">The sequence shown here is derived from an EMBL/GenBank/DDBJ whole genome shotgun (WGS) entry which is preliminary data.</text>
</comment>
<keyword evidence="10 11" id="KW-0961">Cell wall biogenesis/degradation</keyword>
<evidence type="ECO:0000256" key="6">
    <source>
        <dbReference type="ARBA" id="ARBA00022960"/>
    </source>
</evidence>
<dbReference type="NCBIfam" id="NF037961">
    <property type="entry name" value="RodA_shape"/>
    <property type="match status" value="1"/>
</dbReference>
<dbReference type="GO" id="GO:0051301">
    <property type="term" value="P:cell division"/>
    <property type="evidence" value="ECO:0007669"/>
    <property type="project" value="InterPro"/>
</dbReference>
<dbReference type="InterPro" id="IPR001182">
    <property type="entry name" value="FtsW/RodA"/>
</dbReference>
<dbReference type="PANTHER" id="PTHR30474">
    <property type="entry name" value="CELL CYCLE PROTEIN"/>
    <property type="match status" value="1"/>
</dbReference>
<evidence type="ECO:0000256" key="8">
    <source>
        <dbReference type="ARBA" id="ARBA00022989"/>
    </source>
</evidence>
<dbReference type="Pfam" id="PF01098">
    <property type="entry name" value="FTSW_RODA_SPOVE"/>
    <property type="match status" value="1"/>
</dbReference>
<dbReference type="STRING" id="448.Lery_1170"/>
<keyword evidence="11" id="KW-0997">Cell inner membrane</keyword>
<evidence type="ECO:0000256" key="4">
    <source>
        <dbReference type="ARBA" id="ARBA00022679"/>
    </source>
</evidence>
<keyword evidence="2 11" id="KW-1003">Cell membrane</keyword>
<evidence type="ECO:0000256" key="7">
    <source>
        <dbReference type="ARBA" id="ARBA00022984"/>
    </source>
</evidence>
<dbReference type="UniPathway" id="UPA00219"/>
<feature type="transmembrane region" description="Helical" evidence="11">
    <location>
        <begin position="81"/>
        <end position="99"/>
    </location>
</feature>
<dbReference type="EMBL" id="LNYA01000023">
    <property type="protein sequence ID" value="KTC98116.1"/>
    <property type="molecule type" value="Genomic_DNA"/>
</dbReference>
<protein>
    <recommendedName>
        <fullName evidence="11">Peptidoglycan glycosyltransferase MrdB</fullName>
        <shortName evidence="11">PGT</shortName>
        <ecNumber evidence="11">2.4.99.28</ecNumber>
    </recommendedName>
    <alternativeName>
        <fullName evidence="11">Cell elongation protein RodA</fullName>
    </alternativeName>
    <alternativeName>
        <fullName evidence="11">Cell wall polymerase</fullName>
    </alternativeName>
    <alternativeName>
        <fullName evidence="11">Peptidoglycan polymerase</fullName>
        <shortName evidence="11">PG polymerase</shortName>
    </alternativeName>
</protein>
<dbReference type="PANTHER" id="PTHR30474:SF1">
    <property type="entry name" value="PEPTIDOGLYCAN GLYCOSYLTRANSFERASE MRDB"/>
    <property type="match status" value="1"/>
</dbReference>
<dbReference type="GO" id="GO:0071555">
    <property type="term" value="P:cell wall organization"/>
    <property type="evidence" value="ECO:0007669"/>
    <property type="project" value="UniProtKB-KW"/>
</dbReference>
<evidence type="ECO:0000256" key="2">
    <source>
        <dbReference type="ARBA" id="ARBA00022475"/>
    </source>
</evidence>
<keyword evidence="9 11" id="KW-0472">Membrane</keyword>
<dbReference type="GO" id="GO:0015648">
    <property type="term" value="F:lipid-linked peptidoglycan transporter activity"/>
    <property type="evidence" value="ECO:0007669"/>
    <property type="project" value="TreeGrafter"/>
</dbReference>
<evidence type="ECO:0000256" key="10">
    <source>
        <dbReference type="ARBA" id="ARBA00023316"/>
    </source>
</evidence>
<keyword evidence="6 11" id="KW-0133">Cell shape</keyword>
<dbReference type="RefSeq" id="WP_058526322.1">
    <property type="nucleotide sequence ID" value="NZ_CAAAHY010000002.1"/>
</dbReference>
<feature type="transmembrane region" description="Helical" evidence="11">
    <location>
        <begin position="164"/>
        <end position="182"/>
    </location>
</feature>
<keyword evidence="8 11" id="KW-1133">Transmembrane helix</keyword>
<keyword evidence="5 11" id="KW-0812">Transmembrane</keyword>
<accession>A0A0W0TR36</accession>
<dbReference type="AlphaFoldDB" id="A0A0W0TR36"/>
<evidence type="ECO:0000256" key="3">
    <source>
        <dbReference type="ARBA" id="ARBA00022676"/>
    </source>
</evidence>
<feature type="transmembrane region" description="Helical" evidence="11">
    <location>
        <begin position="53"/>
        <end position="69"/>
    </location>
</feature>
<dbReference type="InterPro" id="IPR011923">
    <property type="entry name" value="RodA/MrdB"/>
</dbReference>
<keyword evidence="3 11" id="KW-0328">Glycosyltransferase</keyword>
<evidence type="ECO:0000256" key="11">
    <source>
        <dbReference type="HAMAP-Rule" id="MF_02079"/>
    </source>
</evidence>
<comment type="function">
    <text evidence="11">Peptidoglycan polymerase that is essential for cell wall elongation.</text>
</comment>
<keyword evidence="4 11" id="KW-0808">Transferase</keyword>
<feature type="transmembrane region" description="Helical" evidence="11">
    <location>
        <begin position="21"/>
        <end position="41"/>
    </location>
</feature>
<evidence type="ECO:0000256" key="9">
    <source>
        <dbReference type="ARBA" id="ARBA00023136"/>
    </source>
</evidence>